<reference evidence="1 2" key="1">
    <citation type="submission" date="2023-06" db="EMBL/GenBank/DDBJ databases">
        <title>Black Yeasts Isolated from many extreme environments.</title>
        <authorList>
            <person name="Coleine C."/>
            <person name="Stajich J.E."/>
            <person name="Selbmann L."/>
        </authorList>
    </citation>
    <scope>NUCLEOTIDE SEQUENCE [LARGE SCALE GENOMIC DNA]</scope>
    <source>
        <strain evidence="1 2">CCFEE 5887</strain>
    </source>
</reference>
<dbReference type="EMBL" id="JAXLQG010000015">
    <property type="protein sequence ID" value="KAK5532479.1"/>
    <property type="molecule type" value="Genomic_DNA"/>
</dbReference>
<name>A0AAV9Q2B1_9PEZI</name>
<accession>A0AAV9Q2B1</accession>
<organism evidence="1 2">
    <name type="scientific">Vermiconidia calcicola</name>
    <dbReference type="NCBI Taxonomy" id="1690605"/>
    <lineage>
        <taxon>Eukaryota</taxon>
        <taxon>Fungi</taxon>
        <taxon>Dikarya</taxon>
        <taxon>Ascomycota</taxon>
        <taxon>Pezizomycotina</taxon>
        <taxon>Dothideomycetes</taxon>
        <taxon>Dothideomycetidae</taxon>
        <taxon>Mycosphaerellales</taxon>
        <taxon>Extremaceae</taxon>
        <taxon>Vermiconidia</taxon>
    </lineage>
</organism>
<keyword evidence="2" id="KW-1185">Reference proteome</keyword>
<evidence type="ECO:0000313" key="1">
    <source>
        <dbReference type="EMBL" id="KAK5532479.1"/>
    </source>
</evidence>
<evidence type="ECO:0000313" key="2">
    <source>
        <dbReference type="Proteomes" id="UP001345827"/>
    </source>
</evidence>
<protein>
    <submittedName>
        <fullName evidence="1">Uncharacterized protein</fullName>
    </submittedName>
</protein>
<dbReference type="AlphaFoldDB" id="A0AAV9Q2B1"/>
<gene>
    <name evidence="1" type="ORF">LTR25_008012</name>
</gene>
<comment type="caution">
    <text evidence="1">The sequence shown here is derived from an EMBL/GenBank/DDBJ whole genome shotgun (WGS) entry which is preliminary data.</text>
</comment>
<sequence length="303" mass="34558">MSSTPLFRMDLTPDAQQLADKVMLLVAAETAFCERMSTLGKFAGTAMKLKSNAEVNLLQHPFHFPPHMRRLHHPLGNHLSQVECNIPEFNLEAVARDINQLLTDAYKKEAIVDWCDGYVESLRYTMAKDIVDDLQQCRQQASAFLVMWLEPIADVRGPTSTVAKAVNDFEKLGKNNFMVKRRDYWMPPAGEPRTEGYWAPPSHLQRLGKTAELYAKETTRLGDSLRALVVKIDFLLTYHPAFVGNLVDQKDMPSQGNGSESVEWLLTRPERLPERLRSLVKVMLEVALEDQRKLFKKMARAMK</sequence>
<dbReference type="Proteomes" id="UP001345827">
    <property type="component" value="Unassembled WGS sequence"/>
</dbReference>
<proteinExistence type="predicted"/>